<dbReference type="EMBL" id="LVLJ01002210">
    <property type="protein sequence ID" value="OAE26186.1"/>
    <property type="molecule type" value="Genomic_DNA"/>
</dbReference>
<evidence type="ECO:0000256" key="1">
    <source>
        <dbReference type="SAM" id="MobiDB-lite"/>
    </source>
</evidence>
<reference evidence="2" key="1">
    <citation type="submission" date="2016-03" db="EMBL/GenBank/DDBJ databases">
        <title>Mechanisms controlling the formation of the plant cell surface in tip-growing cells are functionally conserved among land plants.</title>
        <authorList>
            <person name="Honkanen S."/>
            <person name="Jones V.A."/>
            <person name="Morieri G."/>
            <person name="Champion C."/>
            <person name="Hetherington A.J."/>
            <person name="Kelly S."/>
            <person name="Saint-Marcoux D."/>
            <person name="Proust H."/>
            <person name="Prescott H."/>
            <person name="Dolan L."/>
        </authorList>
    </citation>
    <scope>NUCLEOTIDE SEQUENCE [LARGE SCALE GENOMIC DNA]</scope>
    <source>
        <tissue evidence="2">Whole gametophyte</tissue>
    </source>
</reference>
<keyword evidence="3" id="KW-1185">Reference proteome</keyword>
<accession>A0A176W1V2</accession>
<evidence type="ECO:0000313" key="2">
    <source>
        <dbReference type="EMBL" id="OAE26186.1"/>
    </source>
</evidence>
<organism evidence="2 3">
    <name type="scientific">Marchantia polymorpha subsp. ruderalis</name>
    <dbReference type="NCBI Taxonomy" id="1480154"/>
    <lineage>
        <taxon>Eukaryota</taxon>
        <taxon>Viridiplantae</taxon>
        <taxon>Streptophyta</taxon>
        <taxon>Embryophyta</taxon>
        <taxon>Marchantiophyta</taxon>
        <taxon>Marchantiopsida</taxon>
        <taxon>Marchantiidae</taxon>
        <taxon>Marchantiales</taxon>
        <taxon>Marchantiaceae</taxon>
        <taxon>Marchantia</taxon>
    </lineage>
</organism>
<comment type="caution">
    <text evidence="2">The sequence shown here is derived from an EMBL/GenBank/DDBJ whole genome shotgun (WGS) entry which is preliminary data.</text>
</comment>
<proteinExistence type="predicted"/>
<feature type="region of interest" description="Disordered" evidence="1">
    <location>
        <begin position="164"/>
        <end position="201"/>
    </location>
</feature>
<sequence length="232" mass="24626">MLAAGSEGSTEDLHPLPEWPIGSLPWPDPSFSSLLGPNSSSRPFPSRFPARPRILNRIGRPNVVPEADGSGKPPRSVAIAPRDGSTSHASGRRVDFVRSARRCLVGQATQVNTTPLPVMTINSKLGWDGMRWLNVVGPTEVELRALSRRSDLRIAIGAKAGAKLRDPPKIGSSQGASAVAIPPSSRAFSSRSVRPTEDEVPAEKKVLDVIGYVATGDRLPATAHVLTHGSKA</sequence>
<dbReference type="AlphaFoldDB" id="A0A176W1V2"/>
<name>A0A176W1V2_MARPO</name>
<gene>
    <name evidence="2" type="ORF">AXG93_3457s1120</name>
</gene>
<dbReference type="Proteomes" id="UP000077202">
    <property type="component" value="Unassembled WGS sequence"/>
</dbReference>
<evidence type="ECO:0000313" key="3">
    <source>
        <dbReference type="Proteomes" id="UP000077202"/>
    </source>
</evidence>
<protein>
    <submittedName>
        <fullName evidence="2">Uncharacterized protein</fullName>
    </submittedName>
</protein>
<feature type="region of interest" description="Disordered" evidence="1">
    <location>
        <begin position="1"/>
        <end position="91"/>
    </location>
</feature>
<feature type="compositionally biased region" description="Low complexity" evidence="1">
    <location>
        <begin position="29"/>
        <end position="53"/>
    </location>
</feature>